<keyword evidence="4" id="KW-0597">Phosphoprotein</keyword>
<dbReference type="GO" id="GO:0003700">
    <property type="term" value="F:DNA-binding transcription factor activity"/>
    <property type="evidence" value="ECO:0007669"/>
    <property type="project" value="InterPro"/>
</dbReference>
<dbReference type="SMART" id="SM00448">
    <property type="entry name" value="REC"/>
    <property type="match status" value="1"/>
</dbReference>
<dbReference type="SUPFAM" id="SSF52172">
    <property type="entry name" value="CheY-like"/>
    <property type="match status" value="1"/>
</dbReference>
<dbReference type="Pfam" id="PF12833">
    <property type="entry name" value="HTH_18"/>
    <property type="match status" value="1"/>
</dbReference>
<evidence type="ECO:0000256" key="3">
    <source>
        <dbReference type="ARBA" id="ARBA00023163"/>
    </source>
</evidence>
<dbReference type="PANTHER" id="PTHR43280:SF2">
    <property type="entry name" value="HTH-TYPE TRANSCRIPTIONAL REGULATOR EXSA"/>
    <property type="match status" value="1"/>
</dbReference>
<dbReference type="AlphaFoldDB" id="A0A841TIH6"/>
<dbReference type="Gene3D" id="1.10.10.60">
    <property type="entry name" value="Homeodomain-like"/>
    <property type="match status" value="2"/>
</dbReference>
<feature type="domain" description="Response regulatory" evidence="6">
    <location>
        <begin position="3"/>
        <end position="120"/>
    </location>
</feature>
<dbReference type="PROSITE" id="PS50110">
    <property type="entry name" value="RESPONSE_REGULATORY"/>
    <property type="match status" value="1"/>
</dbReference>
<dbReference type="InterPro" id="IPR018060">
    <property type="entry name" value="HTH_AraC"/>
</dbReference>
<dbReference type="PROSITE" id="PS01124">
    <property type="entry name" value="HTH_ARAC_FAMILY_2"/>
    <property type="match status" value="1"/>
</dbReference>
<dbReference type="RefSeq" id="WP_185180315.1">
    <property type="nucleotide sequence ID" value="NZ_CBCSEP010000001.1"/>
</dbReference>
<dbReference type="InterPro" id="IPR011006">
    <property type="entry name" value="CheY-like_superfamily"/>
</dbReference>
<dbReference type="InterPro" id="IPR018062">
    <property type="entry name" value="HTH_AraC-typ_CS"/>
</dbReference>
<accession>A0A841TIH6</accession>
<keyword evidence="8" id="KW-1185">Reference proteome</keyword>
<evidence type="ECO:0000256" key="2">
    <source>
        <dbReference type="ARBA" id="ARBA00023125"/>
    </source>
</evidence>
<evidence type="ECO:0000256" key="1">
    <source>
        <dbReference type="ARBA" id="ARBA00023015"/>
    </source>
</evidence>
<dbReference type="Gene3D" id="3.40.50.2300">
    <property type="match status" value="1"/>
</dbReference>
<dbReference type="SMART" id="SM00342">
    <property type="entry name" value="HTH_ARAC"/>
    <property type="match status" value="1"/>
</dbReference>
<dbReference type="PROSITE" id="PS00041">
    <property type="entry name" value="HTH_ARAC_FAMILY_1"/>
    <property type="match status" value="1"/>
</dbReference>
<evidence type="ECO:0000259" key="6">
    <source>
        <dbReference type="PROSITE" id="PS50110"/>
    </source>
</evidence>
<feature type="domain" description="HTH araC/xylS-type" evidence="5">
    <location>
        <begin position="438"/>
        <end position="535"/>
    </location>
</feature>
<evidence type="ECO:0000313" key="8">
    <source>
        <dbReference type="Proteomes" id="UP000574133"/>
    </source>
</evidence>
<dbReference type="GO" id="GO:0000160">
    <property type="term" value="P:phosphorelay signal transduction system"/>
    <property type="evidence" value="ECO:0007669"/>
    <property type="project" value="InterPro"/>
</dbReference>
<dbReference type="PRINTS" id="PR00032">
    <property type="entry name" value="HTHARAC"/>
</dbReference>
<reference evidence="7 8" key="1">
    <citation type="submission" date="2020-08" db="EMBL/GenBank/DDBJ databases">
        <title>Cohnella phylogeny.</title>
        <authorList>
            <person name="Dunlap C."/>
        </authorList>
    </citation>
    <scope>NUCLEOTIDE SEQUENCE [LARGE SCALE GENOMIC DNA]</scope>
    <source>
        <strain evidence="7 8">DSM 103658</strain>
    </source>
</reference>
<proteinExistence type="predicted"/>
<name>A0A841TIH6_9BACL</name>
<sequence length="535" mass="61724">MYKVMLADDDYPVIELLSDRIDWEGLGFELIGAHEDGEGAWKQAQQVMPDLLVTDIGMPKMDGLELTARMKERKPNLRTVILSCHDEFQYARQAMRLNVQEYLLKDALDPEDLVPLLQRFKASMDEERQTSWEQSRLKVLVNETQELRKEKFFRHFIDQPILSSEQWLHEAREFGLLFEGEACLSAIGFIDRYRRLKQRFSSDETLRFAVGNVIEEVLSGMALRGLHIGYDARRSFFLFSHKPGIKTNIYDEAERCLKTIRDMLHKVLGVHMSFIVGERLSASPVSLKAQLLELLNSETQRFYLGEGGIVKRRAAKPRVGELFAHYDQASAELREMLVGRTPKEAGEAANAWISRIRQEGYAPEEVKDWTLKLLLDLKLKLHSLHFIGAGDTADTLHKEIFGIDSLNELRDWLMEHLQVALQPEGTARTAAGKRADVKEACRYVSLHLNRRISLEEVAEHLHLNASYFSRLFKKETGITFIEYVTRMKMERAKELLDQTLHSVGEICEQLGYDNQSYFIKTFKAHAGVTPMEYRR</sequence>
<dbReference type="Pfam" id="PF00072">
    <property type="entry name" value="Response_reg"/>
    <property type="match status" value="1"/>
</dbReference>
<dbReference type="CDD" id="cd17536">
    <property type="entry name" value="REC_YesN-like"/>
    <property type="match status" value="1"/>
</dbReference>
<comment type="caution">
    <text evidence="7">The sequence shown here is derived from an EMBL/GenBank/DDBJ whole genome shotgun (WGS) entry which is preliminary data.</text>
</comment>
<dbReference type="Proteomes" id="UP000574133">
    <property type="component" value="Unassembled WGS sequence"/>
</dbReference>
<dbReference type="PANTHER" id="PTHR43280">
    <property type="entry name" value="ARAC-FAMILY TRANSCRIPTIONAL REGULATOR"/>
    <property type="match status" value="1"/>
</dbReference>
<dbReference type="InterPro" id="IPR020449">
    <property type="entry name" value="Tscrpt_reg_AraC-type_HTH"/>
</dbReference>
<feature type="modified residue" description="4-aspartylphosphate" evidence="4">
    <location>
        <position position="55"/>
    </location>
</feature>
<dbReference type="InterPro" id="IPR009057">
    <property type="entry name" value="Homeodomain-like_sf"/>
</dbReference>
<evidence type="ECO:0000259" key="5">
    <source>
        <dbReference type="PROSITE" id="PS01124"/>
    </source>
</evidence>
<protein>
    <submittedName>
        <fullName evidence="7">Helix-turn-helix domain-containing protein</fullName>
    </submittedName>
</protein>
<dbReference type="EMBL" id="JACJVN010000066">
    <property type="protein sequence ID" value="MBB6679048.1"/>
    <property type="molecule type" value="Genomic_DNA"/>
</dbReference>
<keyword evidence="1" id="KW-0805">Transcription regulation</keyword>
<keyword evidence="2" id="KW-0238">DNA-binding</keyword>
<evidence type="ECO:0000313" key="7">
    <source>
        <dbReference type="EMBL" id="MBB6679048.1"/>
    </source>
</evidence>
<evidence type="ECO:0000256" key="4">
    <source>
        <dbReference type="PROSITE-ProRule" id="PRU00169"/>
    </source>
</evidence>
<dbReference type="SUPFAM" id="SSF46689">
    <property type="entry name" value="Homeodomain-like"/>
    <property type="match status" value="2"/>
</dbReference>
<dbReference type="GO" id="GO:0043565">
    <property type="term" value="F:sequence-specific DNA binding"/>
    <property type="evidence" value="ECO:0007669"/>
    <property type="project" value="InterPro"/>
</dbReference>
<dbReference type="InterPro" id="IPR001789">
    <property type="entry name" value="Sig_transdc_resp-reg_receiver"/>
</dbReference>
<organism evidence="7 8">
    <name type="scientific">Cohnella lubricantis</name>
    <dbReference type="NCBI Taxonomy" id="2163172"/>
    <lineage>
        <taxon>Bacteria</taxon>
        <taxon>Bacillati</taxon>
        <taxon>Bacillota</taxon>
        <taxon>Bacilli</taxon>
        <taxon>Bacillales</taxon>
        <taxon>Paenibacillaceae</taxon>
        <taxon>Cohnella</taxon>
    </lineage>
</organism>
<gene>
    <name evidence="7" type="ORF">H4Q31_17295</name>
</gene>
<keyword evidence="3" id="KW-0804">Transcription</keyword>